<gene>
    <name evidence="5" type="ORF">OC846_005953</name>
</gene>
<dbReference type="InterPro" id="IPR052416">
    <property type="entry name" value="GTF3C_component"/>
</dbReference>
<protein>
    <submittedName>
        <fullName evidence="5">Uncharacterized protein</fullName>
    </submittedName>
</protein>
<feature type="compositionally biased region" description="Acidic residues" evidence="4">
    <location>
        <begin position="909"/>
        <end position="921"/>
    </location>
</feature>
<feature type="region of interest" description="Disordered" evidence="4">
    <location>
        <begin position="216"/>
        <end position="263"/>
    </location>
</feature>
<dbReference type="GO" id="GO:0000127">
    <property type="term" value="C:transcription factor TFIIIC complex"/>
    <property type="evidence" value="ECO:0007669"/>
    <property type="project" value="TreeGrafter"/>
</dbReference>
<feature type="compositionally biased region" description="Polar residues" evidence="4">
    <location>
        <begin position="1002"/>
        <end position="1023"/>
    </location>
</feature>
<name>A0AAN6GPK6_9BASI</name>
<dbReference type="PANTHER" id="PTHR15052">
    <property type="entry name" value="RNA POLYMERASE III TRANSCRIPTION INITIATION FACTOR COMPLEX SUBUNIT"/>
    <property type="match status" value="1"/>
</dbReference>
<dbReference type="InterPro" id="IPR036322">
    <property type="entry name" value="WD40_repeat_dom_sf"/>
</dbReference>
<keyword evidence="3" id="KW-0539">Nucleus</keyword>
<dbReference type="GO" id="GO:0005634">
    <property type="term" value="C:nucleus"/>
    <property type="evidence" value="ECO:0007669"/>
    <property type="project" value="UniProtKB-SubCell"/>
</dbReference>
<feature type="compositionally biased region" description="Basic and acidic residues" evidence="4">
    <location>
        <begin position="925"/>
        <end position="935"/>
    </location>
</feature>
<evidence type="ECO:0000256" key="3">
    <source>
        <dbReference type="ARBA" id="ARBA00023242"/>
    </source>
</evidence>
<dbReference type="GO" id="GO:0006383">
    <property type="term" value="P:transcription by RNA polymerase III"/>
    <property type="evidence" value="ECO:0007669"/>
    <property type="project" value="TreeGrafter"/>
</dbReference>
<comment type="subcellular location">
    <subcellularLocation>
        <location evidence="1">Nucleus</location>
    </subcellularLocation>
</comment>
<dbReference type="GO" id="GO:0003677">
    <property type="term" value="F:DNA binding"/>
    <property type="evidence" value="ECO:0007669"/>
    <property type="project" value="InterPro"/>
</dbReference>
<evidence type="ECO:0000256" key="2">
    <source>
        <dbReference type="ARBA" id="ARBA00023163"/>
    </source>
</evidence>
<feature type="compositionally biased region" description="Basic and acidic residues" evidence="4">
    <location>
        <begin position="859"/>
        <end position="872"/>
    </location>
</feature>
<feature type="region of interest" description="Disordered" evidence="4">
    <location>
        <begin position="1"/>
        <end position="53"/>
    </location>
</feature>
<dbReference type="InterPro" id="IPR017956">
    <property type="entry name" value="AT_hook_DNA-bd_motif"/>
</dbReference>
<dbReference type="EMBL" id="JAPDMZ010000266">
    <property type="protein sequence ID" value="KAK0544728.1"/>
    <property type="molecule type" value="Genomic_DNA"/>
</dbReference>
<sequence>MSDSDEEWQGESDGGSEGASFASSPQRGRPRAGPSQTGKKKAKPKATDGQVALRKLYEQYRRPTWSSGNIGPTFPTPVLKVASPPRWPEDGLPGQIGFRPAASISGVLLTPKEATALVIDKSHETKWISHTMRKQGIFTTVEHMKECHQFGWWPGKAFDPRVEKAMVLEADRKAQEGATKAASSSVVDGGLPDYAAPFQHPYLNAIPYDFLNEESSGEFLRSGQPSNHEHGAESTRTDKGKERATESAADGDQTSGADPATKDMDLSILSPVEQFVATFEEVAPRNDAKQGGLKIFLGAPDPAEEILIPPLQNTCVPGTGRQKAKDTVHLVNVGGTVYDIAWRPVPNILAYGPEYLMVSAADGVDVRTPLTETCPTGTPGTLQLWSVRPVQRIPLSSRKGKERATDEAQLRAGDSGPGDSSVHLDVIFYHEYGPCWALEWCPSGHDYRSKGPQNVSEPIRRLGLLAGVFKDGTVRILAVPHPEDVQARAPEMRKQDDTLRIKLQAVLTLDVGGAVPTCISWAGGERLAAGTSAGQVVVWGTGDLLRSGAPIGRPSHFLPIDDAYITSIAWSLIPYQTADGAFCPDAPFLPHVLNTTSLMGTQGYLDLNDPYMGLGPSAHQGRGPLNAVTWMPYIERFLTDTFDCTVRILNHRIVGYGATRRVGNARAKILSLSTSAHHPFIAYGSADGCVRVLNLFRAVLGQRKRGTPFPIVKAYRLDHDRANGKLRMVDNAMPELTMTDEAAGKGNGRFRPKREADPIPFHPGVAVRAVAWCPNLGRSHLLASGTGIGTLRIDRFEPGSVKLSAGQLTLQELQQRKDRAMTQDGEGPPQPLTVDTWDAEQRTVSFARLDGQIIADARADGKREEAMHKPDFGDPNSSEPKYKKIYPRITHPADRTPRKRGRPRKSRPEEEDAELDDEEVIADAPTDRAEEEASHEAAFANATVSVPMYKEVKPKKPKAPPPPPGEPRKRGRPRKPRPEGEEGKIPKKRGRPPKRKPEDATASKQVDASSVSTAAPGPSSQILTEGPSILPPPPPFAPTQSAKTSQQHAGEADELESSSLSDMTDS</sequence>
<feature type="compositionally biased region" description="Low complexity" evidence="4">
    <location>
        <begin position="1057"/>
        <end position="1066"/>
    </location>
</feature>
<dbReference type="SUPFAM" id="SSF50978">
    <property type="entry name" value="WD40 repeat-like"/>
    <property type="match status" value="1"/>
</dbReference>
<dbReference type="Proteomes" id="UP001176517">
    <property type="component" value="Unassembled WGS sequence"/>
</dbReference>
<keyword evidence="2" id="KW-0804">Transcription</keyword>
<proteinExistence type="predicted"/>
<evidence type="ECO:0000313" key="5">
    <source>
        <dbReference type="EMBL" id="KAK0544728.1"/>
    </source>
</evidence>
<feature type="compositionally biased region" description="Basic and acidic residues" evidence="4">
    <location>
        <begin position="976"/>
        <end position="985"/>
    </location>
</feature>
<dbReference type="InterPro" id="IPR015943">
    <property type="entry name" value="WD40/YVTN_repeat-like_dom_sf"/>
</dbReference>
<accession>A0AAN6GPK6</accession>
<reference evidence="5" key="1">
    <citation type="journal article" date="2023" name="PhytoFront">
        <title>Draft Genome Resources of Seven Strains of Tilletia horrida, Causal Agent of Kernel Smut of Rice.</title>
        <authorList>
            <person name="Khanal S."/>
            <person name="Antony Babu S."/>
            <person name="Zhou X.G."/>
        </authorList>
    </citation>
    <scope>NUCLEOTIDE SEQUENCE</scope>
    <source>
        <strain evidence="5">TX6</strain>
    </source>
</reference>
<comment type="caution">
    <text evidence="5">The sequence shown here is derived from an EMBL/GenBank/DDBJ whole genome shotgun (WGS) entry which is preliminary data.</text>
</comment>
<feature type="region of interest" description="Disordered" evidence="4">
    <location>
        <begin position="859"/>
        <end position="1066"/>
    </location>
</feature>
<evidence type="ECO:0000313" key="6">
    <source>
        <dbReference type="Proteomes" id="UP001176517"/>
    </source>
</evidence>
<keyword evidence="6" id="KW-1185">Reference proteome</keyword>
<feature type="region of interest" description="Disordered" evidence="4">
    <location>
        <begin position="395"/>
        <end position="418"/>
    </location>
</feature>
<dbReference type="AlphaFoldDB" id="A0AAN6GPK6"/>
<organism evidence="5 6">
    <name type="scientific">Tilletia horrida</name>
    <dbReference type="NCBI Taxonomy" id="155126"/>
    <lineage>
        <taxon>Eukaryota</taxon>
        <taxon>Fungi</taxon>
        <taxon>Dikarya</taxon>
        <taxon>Basidiomycota</taxon>
        <taxon>Ustilaginomycotina</taxon>
        <taxon>Exobasidiomycetes</taxon>
        <taxon>Tilletiales</taxon>
        <taxon>Tilletiaceae</taxon>
        <taxon>Tilletia</taxon>
    </lineage>
</organism>
<feature type="compositionally biased region" description="Acidic residues" evidence="4">
    <location>
        <begin position="1"/>
        <end position="10"/>
    </location>
</feature>
<dbReference type="PRINTS" id="PR00929">
    <property type="entry name" value="ATHOOK"/>
</dbReference>
<dbReference type="PANTHER" id="PTHR15052:SF2">
    <property type="entry name" value="GENERAL TRANSCRIPTION FACTOR 3C POLYPEPTIDE 2"/>
    <property type="match status" value="1"/>
</dbReference>
<evidence type="ECO:0000256" key="1">
    <source>
        <dbReference type="ARBA" id="ARBA00004123"/>
    </source>
</evidence>
<dbReference type="SMART" id="SM00384">
    <property type="entry name" value="AT_hook"/>
    <property type="match status" value="3"/>
</dbReference>
<evidence type="ECO:0000256" key="4">
    <source>
        <dbReference type="SAM" id="MobiDB-lite"/>
    </source>
</evidence>
<feature type="compositionally biased region" description="Basic and acidic residues" evidence="4">
    <location>
        <begin position="227"/>
        <end position="245"/>
    </location>
</feature>
<dbReference type="Gene3D" id="2.130.10.10">
    <property type="entry name" value="YVTN repeat-like/Quinoprotein amine dehydrogenase"/>
    <property type="match status" value="2"/>
</dbReference>
<feature type="compositionally biased region" description="Polar residues" evidence="4">
    <location>
        <begin position="1039"/>
        <end position="1048"/>
    </location>
</feature>